<gene>
    <name evidence="1" type="ORF">JDV75_09305</name>
</gene>
<evidence type="ECO:0000313" key="1">
    <source>
        <dbReference type="EMBL" id="MBI8989950.1"/>
    </source>
</evidence>
<protein>
    <submittedName>
        <fullName evidence="1">DUF2505 domain-containing protein</fullName>
    </submittedName>
</protein>
<keyword evidence="2" id="KW-1185">Reference proteome</keyword>
<reference evidence="1" key="1">
    <citation type="submission" date="2020-12" db="EMBL/GenBank/DDBJ databases">
        <title>Genome public.</title>
        <authorList>
            <person name="Sun Q."/>
        </authorList>
    </citation>
    <scope>NUCLEOTIDE SEQUENCE</scope>
    <source>
        <strain evidence="1">CCM 8863</strain>
    </source>
</reference>
<sequence>MTTRKENTATVNFPPAAVHAALTNPDYWAYNVANLSSEAGEVHSFEAVDGGAEIVLYEVMPTDLLPEAVRAMISQALKIKRTVKIGPLNGSDAEGRYTADVKGAPVDFAGDLKLTGDDSTATMHYSHEINVTVPFMGPAIEPKVADAVAELTVTEAELTEKWISENS</sequence>
<organism evidence="1 2">
    <name type="scientific">Corynebacterium meridianum</name>
    <dbReference type="NCBI Taxonomy" id="2765363"/>
    <lineage>
        <taxon>Bacteria</taxon>
        <taxon>Bacillati</taxon>
        <taxon>Actinomycetota</taxon>
        <taxon>Actinomycetes</taxon>
        <taxon>Mycobacteriales</taxon>
        <taxon>Corynebacteriaceae</taxon>
        <taxon>Corynebacterium</taxon>
    </lineage>
</organism>
<evidence type="ECO:0000313" key="2">
    <source>
        <dbReference type="Proteomes" id="UP000645966"/>
    </source>
</evidence>
<dbReference type="Pfam" id="PF10698">
    <property type="entry name" value="DUF2505"/>
    <property type="match status" value="1"/>
</dbReference>
<comment type="caution">
    <text evidence="1">The sequence shown here is derived from an EMBL/GenBank/DDBJ whole genome shotgun (WGS) entry which is preliminary data.</text>
</comment>
<dbReference type="InterPro" id="IPR019639">
    <property type="entry name" value="DUF2505"/>
</dbReference>
<proteinExistence type="predicted"/>
<dbReference type="EMBL" id="JAEIOS010000013">
    <property type="protein sequence ID" value="MBI8989950.1"/>
    <property type="molecule type" value="Genomic_DNA"/>
</dbReference>
<dbReference type="SUPFAM" id="SSF55961">
    <property type="entry name" value="Bet v1-like"/>
    <property type="match status" value="1"/>
</dbReference>
<name>A0A934I2A0_9CORY</name>
<accession>A0A934I2A0</accession>
<dbReference type="RefSeq" id="WP_198738961.1">
    <property type="nucleotide sequence ID" value="NZ_JAEIOS010000013.1"/>
</dbReference>
<dbReference type="AlphaFoldDB" id="A0A934I2A0"/>
<dbReference type="Proteomes" id="UP000645966">
    <property type="component" value="Unassembled WGS sequence"/>
</dbReference>